<dbReference type="Proteomes" id="UP000656319">
    <property type="component" value="Unassembled WGS sequence"/>
</dbReference>
<comment type="caution">
    <text evidence="5">The sequence shown here is derived from an EMBL/GenBank/DDBJ whole genome shotgun (WGS) entry which is preliminary data.</text>
</comment>
<evidence type="ECO:0000256" key="3">
    <source>
        <dbReference type="ARBA" id="ARBA00022723"/>
    </source>
</evidence>
<dbReference type="GO" id="GO:0016746">
    <property type="term" value="F:acyltransferase activity"/>
    <property type="evidence" value="ECO:0007669"/>
    <property type="project" value="UniProtKB-KW"/>
</dbReference>
<dbReference type="PANTHER" id="PTHR37418:SF2">
    <property type="entry name" value="3-KETO-5-AMINOHEXANOATE CLEAVAGE ENZYME"/>
    <property type="match status" value="1"/>
</dbReference>
<accession>A0ABM8NMS0</accession>
<keyword evidence="5" id="KW-0012">Acyltransferase</keyword>
<keyword evidence="3" id="KW-0479">Metal-binding</keyword>
<keyword evidence="4" id="KW-0862">Zinc</keyword>
<evidence type="ECO:0000256" key="2">
    <source>
        <dbReference type="ARBA" id="ARBA00022679"/>
    </source>
</evidence>
<name>A0ABM8NMS0_9BURK</name>
<dbReference type="Gene3D" id="3.20.20.70">
    <property type="entry name" value="Aldolase class I"/>
    <property type="match status" value="1"/>
</dbReference>
<proteinExistence type="predicted"/>
<evidence type="ECO:0000256" key="4">
    <source>
        <dbReference type="ARBA" id="ARBA00022833"/>
    </source>
</evidence>
<dbReference type="PANTHER" id="PTHR37418">
    <property type="entry name" value="3-KETO-5-AMINOHEXANOATE CLEAVAGE ENZYME-RELATED"/>
    <property type="match status" value="1"/>
</dbReference>
<evidence type="ECO:0000313" key="6">
    <source>
        <dbReference type="Proteomes" id="UP000656319"/>
    </source>
</evidence>
<dbReference type="RefSeq" id="WP_201696528.1">
    <property type="nucleotide sequence ID" value="NZ_CAJHCQ010000006.1"/>
</dbReference>
<dbReference type="EMBL" id="CAJHCQ010000006">
    <property type="protein sequence ID" value="CAD6533743.1"/>
    <property type="molecule type" value="Genomic_DNA"/>
</dbReference>
<protein>
    <submittedName>
        <fullName evidence="5">3-keto-5-aminohexanoate cleavage enzyme</fullName>
        <ecNumber evidence="5">2.3.1.247</ecNumber>
    </submittedName>
</protein>
<sequence length="351" mass="38823">MNFLDDSLFPENQEKLVIQVAPYGPQWLPSDSDDIPVSMDAQIQKAVDCYNAGATVLHVHVREEDGKGSKRLSKFNEMLGLLRDAVPDMVLQVGGSISFAPEGEGQQAQWLDYDTRHMLAELDPKPDQVTITINSSQMNICELLSADDVAGTILEKPEYFNAYSEMVVDAKPSFFIEHLRRLQRSGIQPHFMLGHVHQLESVERLIRRGLYTGPLILNYVAIGGGAAGLHPADLIEFARRTPDGAVLTIESAMRAVLPMNAIAIAMGLHVRVGIEDNLWGRKGERMTSVQQIQQTVRLARELGRDIATGADAKRIYRIGERYDSADETIAALGMAPNRKPEQRGFTVPGHA</sequence>
<dbReference type="InterPro" id="IPR008567">
    <property type="entry name" value="BKACE"/>
</dbReference>
<evidence type="ECO:0000313" key="5">
    <source>
        <dbReference type="EMBL" id="CAD6533743.1"/>
    </source>
</evidence>
<evidence type="ECO:0000256" key="1">
    <source>
        <dbReference type="ARBA" id="ARBA00001947"/>
    </source>
</evidence>
<gene>
    <name evidence="5" type="primary">kce_4</name>
    <name evidence="5" type="ORF">LMG27952_02811</name>
</gene>
<organism evidence="5 6">
    <name type="scientific">Paraburkholderia hiiakae</name>
    <dbReference type="NCBI Taxonomy" id="1081782"/>
    <lineage>
        <taxon>Bacteria</taxon>
        <taxon>Pseudomonadati</taxon>
        <taxon>Pseudomonadota</taxon>
        <taxon>Betaproteobacteria</taxon>
        <taxon>Burkholderiales</taxon>
        <taxon>Burkholderiaceae</taxon>
        <taxon>Paraburkholderia</taxon>
    </lineage>
</organism>
<dbReference type="Pfam" id="PF05853">
    <property type="entry name" value="BKACE"/>
    <property type="match status" value="1"/>
</dbReference>
<keyword evidence="6" id="KW-1185">Reference proteome</keyword>
<dbReference type="EC" id="2.3.1.247" evidence="5"/>
<dbReference type="InterPro" id="IPR013785">
    <property type="entry name" value="Aldolase_TIM"/>
</dbReference>
<comment type="cofactor">
    <cofactor evidence="1">
        <name>Zn(2+)</name>
        <dbReference type="ChEBI" id="CHEBI:29105"/>
    </cofactor>
</comment>
<reference evidence="5 6" key="1">
    <citation type="submission" date="2020-10" db="EMBL/GenBank/DDBJ databases">
        <authorList>
            <person name="Peeters C."/>
        </authorList>
    </citation>
    <scope>NUCLEOTIDE SEQUENCE [LARGE SCALE GENOMIC DNA]</scope>
    <source>
        <strain evidence="5 6">LMG 27952</strain>
    </source>
</reference>
<keyword evidence="2 5" id="KW-0808">Transferase</keyword>